<dbReference type="PANTHER" id="PTHR13052">
    <property type="entry name" value="NFRKB-RELATED"/>
    <property type="match status" value="1"/>
</dbReference>
<dbReference type="GeneID" id="113723023"/>
<dbReference type="CDD" id="cd21865">
    <property type="entry name" value="DEUBAD_NFRKB"/>
    <property type="match status" value="1"/>
</dbReference>
<evidence type="ECO:0000313" key="6">
    <source>
        <dbReference type="RefSeq" id="XP_071915510.1"/>
    </source>
</evidence>
<keyword evidence="5" id="KW-1185">Reference proteome</keyword>
<proteinExistence type="predicted"/>
<feature type="region of interest" description="Disordered" evidence="3">
    <location>
        <begin position="481"/>
        <end position="522"/>
    </location>
</feature>
<feature type="compositionally biased region" description="Low complexity" evidence="3">
    <location>
        <begin position="287"/>
        <end position="296"/>
    </location>
</feature>
<accession>A0ABM4V7J7</accession>
<dbReference type="InterPro" id="IPR024867">
    <property type="entry name" value="NFRKB"/>
</dbReference>
<keyword evidence="2" id="KW-0539">Nucleus</keyword>
<evidence type="ECO:0000259" key="4">
    <source>
        <dbReference type="PROSITE" id="PS51916"/>
    </source>
</evidence>
<name>A0ABM4V7J7_COFAR</name>
<evidence type="ECO:0000256" key="2">
    <source>
        <dbReference type="ARBA" id="ARBA00023242"/>
    </source>
</evidence>
<dbReference type="PANTHER" id="PTHR13052:SF2">
    <property type="entry name" value="NUCLEAR FACTOR KAPPA-B-BINDING PROTEIN"/>
    <property type="match status" value="1"/>
</dbReference>
<dbReference type="Proteomes" id="UP001652660">
    <property type="component" value="Chromosome 7e"/>
</dbReference>
<dbReference type="PROSITE" id="PS51916">
    <property type="entry name" value="DEUBAD"/>
    <property type="match status" value="1"/>
</dbReference>
<dbReference type="RefSeq" id="XP_071915510.1">
    <property type="nucleotide sequence ID" value="XM_072059409.1"/>
</dbReference>
<gene>
    <name evidence="6" type="primary">LOC113723023</name>
</gene>
<sequence>MAADQRRRRLNSSTIVGCSFREHREQYRAKKKKLGFPQDDTNGRSNISLEWDDKNKSVVAKREQIGILQRDLAPFIDSVPHSYSSLADILSVPREIFELENLVDVLSYEVWQTRISETERKVLTQFLPKGAEPEKTVQELLSGDNFHFGNPFLKWLKDRCSNWGAALCAGEFHPDDLLQLEQHIKANKKAYFSELQKYHNDMIEELRMWKDRWDGCKDPEEEILQKIWRPGSQAAKSMQFSETRFHDPEENNVATPESCSWATSEKACSNENNQDLPWDTQGRKGFSDSNLNNSSDGLKGIAKPKKVEKLQKRNIQFGDGAKYMSYIKVSKEQHQRVKRTMKHTSNSIQPRSLNNVLGNLETLHVQPFEVFEEEERQKLHDYWLQLVNKDIPVGYRSWITNKLKVQQVAKSLGQELEEKLKFQEKDGERDNYDNLELIDDIGATISPNSSAEELLYGEDEKREVSQSFLEDQKANQVIKAESSIQLEDEEDKETDNLPQQTLDVTENVEEEGESVSISAEEDREENIASISSAHQVKDMTVDSHDNSMLAKVDDLPLMVSEYPGNMNHIDIPVSHRDPRDSADDVWSAVSEPGSFYHSAAFGHQYVSSSELSLSHPQIMEEQPTNIINLEADAEEKDSERELLHREADELSFYGSFPSQEQILLQEKSDGKQMMHGQPHGVSFFGAYPTQNRNELFESFFRGHDGSLPNYHPDQKRMALDFQQPDNLAMENGQISANFRDQVNLSLPLEMRQKRVNDLYVDHNMQDSVYPDGGRYSIQKHLPVHVQDWNVSTVRMLAPSPSHLSSAGGFVSQNWFPGENRARGGWSSLEGAVASSRSIGSQSNSDQSLFSVLSECNELHASGPASAPYDSVGTTDRFMQPGTYNALGGGIPSTSNILGQTADPLNYFGGHEASAGRKANNLGWIGVSHQNPGLQDSMSKPFVRSWNQ</sequence>
<comment type="subcellular location">
    <subcellularLocation>
        <location evidence="1">Nucleus</location>
    </subcellularLocation>
</comment>
<feature type="domain" description="DEUBAD" evidence="4">
    <location>
        <begin position="93"/>
        <end position="212"/>
    </location>
</feature>
<evidence type="ECO:0000256" key="1">
    <source>
        <dbReference type="ARBA" id="ARBA00004123"/>
    </source>
</evidence>
<reference evidence="6" key="1">
    <citation type="submission" date="2025-08" db="UniProtKB">
        <authorList>
            <consortium name="RefSeq"/>
        </authorList>
    </citation>
    <scope>IDENTIFICATION</scope>
    <source>
        <tissue evidence="6">Leaves</tissue>
    </source>
</reference>
<protein>
    <submittedName>
        <fullName evidence="6">Uncharacterized protein isoform X1</fullName>
    </submittedName>
</protein>
<feature type="compositionally biased region" description="Acidic residues" evidence="3">
    <location>
        <begin position="506"/>
        <end position="522"/>
    </location>
</feature>
<evidence type="ECO:0000313" key="5">
    <source>
        <dbReference type="Proteomes" id="UP001652660"/>
    </source>
</evidence>
<evidence type="ECO:0000256" key="3">
    <source>
        <dbReference type="SAM" id="MobiDB-lite"/>
    </source>
</evidence>
<organism evidence="5 6">
    <name type="scientific">Coffea arabica</name>
    <name type="common">Arabian coffee</name>
    <dbReference type="NCBI Taxonomy" id="13443"/>
    <lineage>
        <taxon>Eukaryota</taxon>
        <taxon>Viridiplantae</taxon>
        <taxon>Streptophyta</taxon>
        <taxon>Embryophyta</taxon>
        <taxon>Tracheophyta</taxon>
        <taxon>Spermatophyta</taxon>
        <taxon>Magnoliopsida</taxon>
        <taxon>eudicotyledons</taxon>
        <taxon>Gunneridae</taxon>
        <taxon>Pentapetalae</taxon>
        <taxon>asterids</taxon>
        <taxon>lamiids</taxon>
        <taxon>Gentianales</taxon>
        <taxon>Rubiaceae</taxon>
        <taxon>Ixoroideae</taxon>
        <taxon>Gardenieae complex</taxon>
        <taxon>Bertiereae - Coffeeae clade</taxon>
        <taxon>Coffeeae</taxon>
        <taxon>Coffea</taxon>
    </lineage>
</organism>
<dbReference type="InterPro" id="IPR044867">
    <property type="entry name" value="DEUBAD_dom"/>
</dbReference>
<feature type="region of interest" description="Disordered" evidence="3">
    <location>
        <begin position="270"/>
        <end position="300"/>
    </location>
</feature>